<accession>A0A9N9P5M1</accession>
<feature type="non-terminal residue" evidence="2">
    <location>
        <position position="1"/>
    </location>
</feature>
<comment type="caution">
    <text evidence="2">The sequence shown here is derived from an EMBL/GenBank/DDBJ whole genome shotgun (WGS) entry which is preliminary data.</text>
</comment>
<feature type="region of interest" description="Disordered" evidence="1">
    <location>
        <begin position="40"/>
        <end position="130"/>
    </location>
</feature>
<reference evidence="2" key="1">
    <citation type="submission" date="2021-06" db="EMBL/GenBank/DDBJ databases">
        <authorList>
            <person name="Kallberg Y."/>
            <person name="Tangrot J."/>
            <person name="Rosling A."/>
        </authorList>
    </citation>
    <scope>NUCLEOTIDE SEQUENCE</scope>
    <source>
        <strain evidence="2">MA453B</strain>
    </source>
</reference>
<keyword evidence="3" id="KW-1185">Reference proteome</keyword>
<dbReference type="EMBL" id="CAJVPY010028089">
    <property type="protein sequence ID" value="CAG8792121.1"/>
    <property type="molecule type" value="Genomic_DNA"/>
</dbReference>
<gene>
    <name evidence="2" type="ORF">DERYTH_LOCUS21638</name>
</gene>
<organism evidence="2 3">
    <name type="scientific">Dentiscutata erythropus</name>
    <dbReference type="NCBI Taxonomy" id="1348616"/>
    <lineage>
        <taxon>Eukaryota</taxon>
        <taxon>Fungi</taxon>
        <taxon>Fungi incertae sedis</taxon>
        <taxon>Mucoromycota</taxon>
        <taxon>Glomeromycotina</taxon>
        <taxon>Glomeromycetes</taxon>
        <taxon>Diversisporales</taxon>
        <taxon>Gigasporaceae</taxon>
        <taxon>Dentiscutata</taxon>
    </lineage>
</organism>
<feature type="compositionally biased region" description="Polar residues" evidence="1">
    <location>
        <begin position="44"/>
        <end position="53"/>
    </location>
</feature>
<protein>
    <submittedName>
        <fullName evidence="2">6716_t:CDS:1</fullName>
    </submittedName>
</protein>
<evidence type="ECO:0000313" key="2">
    <source>
        <dbReference type="EMBL" id="CAG8792121.1"/>
    </source>
</evidence>
<feature type="compositionally biased region" description="Polar residues" evidence="1">
    <location>
        <begin position="80"/>
        <end position="91"/>
    </location>
</feature>
<sequence length="130" mass="15086">MLDFLFNRMNVLRKKENGLRKIIEYPLELSATYERKVCIEESQDSASPSQENGLRTKHRRDNCPLQDLTHRRKKMGLGQLLNTHSASPSQDLTHRRKKTGLGQSRRDNCPSQDLTHRRKKMGLGQVHVSH</sequence>
<dbReference type="Proteomes" id="UP000789405">
    <property type="component" value="Unassembled WGS sequence"/>
</dbReference>
<dbReference type="AlphaFoldDB" id="A0A9N9P5M1"/>
<proteinExistence type="predicted"/>
<evidence type="ECO:0000256" key="1">
    <source>
        <dbReference type="SAM" id="MobiDB-lite"/>
    </source>
</evidence>
<name>A0A9N9P5M1_9GLOM</name>
<evidence type="ECO:0000313" key="3">
    <source>
        <dbReference type="Proteomes" id="UP000789405"/>
    </source>
</evidence>